<protein>
    <recommendedName>
        <fullName evidence="3">Ig-like domain-containing protein</fullName>
    </recommendedName>
</protein>
<dbReference type="Bgee" id="ENSLACG00000011628">
    <property type="expression patterns" value="Expressed in muscle tissue and 1 other cell type or tissue"/>
</dbReference>
<dbReference type="EMBL" id="AFYH01127837">
    <property type="status" value="NOT_ANNOTATED_CDS"/>
    <property type="molecule type" value="Genomic_DNA"/>
</dbReference>
<dbReference type="Gene3D" id="2.60.40.10">
    <property type="entry name" value="Immunoglobulins"/>
    <property type="match status" value="3"/>
</dbReference>
<dbReference type="AlphaFoldDB" id="H3AU83"/>
<accession>H3AU83</accession>
<dbReference type="InterPro" id="IPR013783">
    <property type="entry name" value="Ig-like_fold"/>
</dbReference>
<feature type="domain" description="Ig-like" evidence="3">
    <location>
        <begin position="94"/>
        <end position="213"/>
    </location>
</feature>
<keyword evidence="2" id="KW-0325">Glycoprotein</keyword>
<dbReference type="CDD" id="cd00098">
    <property type="entry name" value="IgC1"/>
    <property type="match status" value="2"/>
</dbReference>
<reference evidence="4" key="2">
    <citation type="submission" date="2025-08" db="UniProtKB">
        <authorList>
            <consortium name="Ensembl"/>
        </authorList>
    </citation>
    <scope>IDENTIFICATION</scope>
</reference>
<dbReference type="SUPFAM" id="SSF48726">
    <property type="entry name" value="Immunoglobulin"/>
    <property type="match status" value="3"/>
</dbReference>
<keyword evidence="1" id="KW-1015">Disulfide bond</keyword>
<dbReference type="InParanoid" id="H3AU83"/>
<evidence type="ECO:0000256" key="1">
    <source>
        <dbReference type="ARBA" id="ARBA00023157"/>
    </source>
</evidence>
<sequence>AFFVSFDITLRFYNAHLTITTDPSPVTAQLGSDVVLKCDLTVDTPTPDLQYLIVKWFLNDKQLVEFNDKLIPSSFRVTMSEREIQNGNASLSIPKVTPADEGDYKCFVLYTLDKEEKTIRLKVEGNVAVSESLMNKDKVSVLTCEARGHYPKNITVEWRSGGQVQTGSILVTGENKDNTFNTINTYIFTSSEQDPGKTYSCHVCHISLKEPIQEDLILRLLGKRQIHMPLSLLYPLVVSDLVFTYLHVCLTTMMYSTVFFFPARPEVSDIKEVPLSTEDEVKFTVDVSKFYPEEIQIHWSLNGKQLKETTSEPHRNVDGTYSVTNQIVIPEGELKEKDQIKVIIEHKSMEKSAVKEKTLQD</sequence>
<dbReference type="SMART" id="SM00409">
    <property type="entry name" value="IG"/>
    <property type="match status" value="1"/>
</dbReference>
<proteinExistence type="predicted"/>
<evidence type="ECO:0000256" key="2">
    <source>
        <dbReference type="ARBA" id="ARBA00023180"/>
    </source>
</evidence>
<dbReference type="PROSITE" id="PS50835">
    <property type="entry name" value="IG_LIKE"/>
    <property type="match status" value="1"/>
</dbReference>
<dbReference type="SMART" id="SM00407">
    <property type="entry name" value="IGc1"/>
    <property type="match status" value="2"/>
</dbReference>
<dbReference type="PANTHER" id="PTHR19971">
    <property type="entry name" value="SIGNAL-REGULATORY PROTEIN BETA"/>
    <property type="match status" value="1"/>
</dbReference>
<dbReference type="eggNOG" id="KOG3515">
    <property type="taxonomic scope" value="Eukaryota"/>
</dbReference>
<dbReference type="InterPro" id="IPR003597">
    <property type="entry name" value="Ig_C1-set"/>
</dbReference>
<name>H3AU83_LATCH</name>
<evidence type="ECO:0000313" key="4">
    <source>
        <dbReference type="Ensembl" id="ENSLACP00000013204.1"/>
    </source>
</evidence>
<dbReference type="InterPro" id="IPR051755">
    <property type="entry name" value="Ig-like_CS_Receptor"/>
</dbReference>
<dbReference type="EMBL" id="AFYH01127838">
    <property type="status" value="NOT_ANNOTATED_CDS"/>
    <property type="molecule type" value="Genomic_DNA"/>
</dbReference>
<keyword evidence="5" id="KW-1185">Reference proteome</keyword>
<dbReference type="InterPro" id="IPR036179">
    <property type="entry name" value="Ig-like_dom_sf"/>
</dbReference>
<dbReference type="Pfam" id="PF07654">
    <property type="entry name" value="C1-set"/>
    <property type="match status" value="2"/>
</dbReference>
<reference evidence="5" key="1">
    <citation type="submission" date="2011-08" db="EMBL/GenBank/DDBJ databases">
        <title>The draft genome of Latimeria chalumnae.</title>
        <authorList>
            <person name="Di Palma F."/>
            <person name="Alfoldi J."/>
            <person name="Johnson J."/>
            <person name="Berlin A."/>
            <person name="Gnerre S."/>
            <person name="Jaffe D."/>
            <person name="MacCallum I."/>
            <person name="Young S."/>
            <person name="Walker B.J."/>
            <person name="Lander E."/>
            <person name="Lindblad-Toh K."/>
        </authorList>
    </citation>
    <scope>NUCLEOTIDE SEQUENCE [LARGE SCALE GENOMIC DNA]</scope>
    <source>
        <strain evidence="5">Wild caught</strain>
    </source>
</reference>
<evidence type="ECO:0000313" key="5">
    <source>
        <dbReference type="Proteomes" id="UP000008672"/>
    </source>
</evidence>
<dbReference type="InterPro" id="IPR003599">
    <property type="entry name" value="Ig_sub"/>
</dbReference>
<dbReference type="GeneTree" id="ENSGT00940000163371"/>
<dbReference type="FunCoup" id="H3AU83">
    <property type="interactions" value="302"/>
</dbReference>
<reference evidence="4" key="3">
    <citation type="submission" date="2025-09" db="UniProtKB">
        <authorList>
            <consortium name="Ensembl"/>
        </authorList>
    </citation>
    <scope>IDENTIFICATION</scope>
</reference>
<dbReference type="Ensembl" id="ENSLACT00000013300.1">
    <property type="protein sequence ID" value="ENSLACP00000013204.1"/>
    <property type="gene ID" value="ENSLACG00000011628.1"/>
</dbReference>
<organism evidence="4 5">
    <name type="scientific">Latimeria chalumnae</name>
    <name type="common">Coelacanth</name>
    <dbReference type="NCBI Taxonomy" id="7897"/>
    <lineage>
        <taxon>Eukaryota</taxon>
        <taxon>Metazoa</taxon>
        <taxon>Chordata</taxon>
        <taxon>Craniata</taxon>
        <taxon>Vertebrata</taxon>
        <taxon>Euteleostomi</taxon>
        <taxon>Coelacanthiformes</taxon>
        <taxon>Coelacanthidae</taxon>
        <taxon>Latimeria</taxon>
    </lineage>
</organism>
<evidence type="ECO:0000259" key="3">
    <source>
        <dbReference type="PROSITE" id="PS50835"/>
    </source>
</evidence>
<dbReference type="InterPro" id="IPR013098">
    <property type="entry name" value="Ig_I-set"/>
</dbReference>
<dbReference type="Pfam" id="PF07679">
    <property type="entry name" value="I-set"/>
    <property type="match status" value="1"/>
</dbReference>
<dbReference type="InterPro" id="IPR007110">
    <property type="entry name" value="Ig-like_dom"/>
</dbReference>
<dbReference type="Proteomes" id="UP000008672">
    <property type="component" value="Unassembled WGS sequence"/>
</dbReference>